<dbReference type="InterPro" id="IPR003593">
    <property type="entry name" value="AAA+_ATPase"/>
</dbReference>
<name>A0A919P7R7_9CELL</name>
<keyword evidence="2" id="KW-0812">Transmembrane</keyword>
<feature type="domain" description="AAA+ ATPase" evidence="3">
    <location>
        <begin position="54"/>
        <end position="297"/>
    </location>
</feature>
<feature type="compositionally biased region" description="Low complexity" evidence="1">
    <location>
        <begin position="380"/>
        <end position="408"/>
    </location>
</feature>
<organism evidence="4 5">
    <name type="scientific">Cellulomonas chitinilytica</name>
    <dbReference type="NCBI Taxonomy" id="398759"/>
    <lineage>
        <taxon>Bacteria</taxon>
        <taxon>Bacillati</taxon>
        <taxon>Actinomycetota</taxon>
        <taxon>Actinomycetes</taxon>
        <taxon>Micrococcales</taxon>
        <taxon>Cellulomonadaceae</taxon>
        <taxon>Cellulomonas</taxon>
    </lineage>
</organism>
<accession>A0A919P7R7</accession>
<evidence type="ECO:0000256" key="1">
    <source>
        <dbReference type="SAM" id="MobiDB-lite"/>
    </source>
</evidence>
<proteinExistence type="predicted"/>
<dbReference type="InterPro" id="IPR005662">
    <property type="entry name" value="GTPase_Era-like"/>
</dbReference>
<dbReference type="PANTHER" id="PTHR42698:SF1">
    <property type="entry name" value="GTPASE ERA, MITOCHONDRIAL"/>
    <property type="match status" value="1"/>
</dbReference>
<evidence type="ECO:0000259" key="3">
    <source>
        <dbReference type="SMART" id="SM00382"/>
    </source>
</evidence>
<protein>
    <recommendedName>
        <fullName evidence="3">AAA+ ATPase domain-containing protein</fullName>
    </recommendedName>
</protein>
<dbReference type="EMBL" id="BONK01000013">
    <property type="protein sequence ID" value="GIG22834.1"/>
    <property type="molecule type" value="Genomic_DNA"/>
</dbReference>
<dbReference type="SMART" id="SM00382">
    <property type="entry name" value="AAA"/>
    <property type="match status" value="1"/>
</dbReference>
<dbReference type="GO" id="GO:0043024">
    <property type="term" value="F:ribosomal small subunit binding"/>
    <property type="evidence" value="ECO:0007669"/>
    <property type="project" value="TreeGrafter"/>
</dbReference>
<keyword evidence="5" id="KW-1185">Reference proteome</keyword>
<dbReference type="GO" id="GO:0005525">
    <property type="term" value="F:GTP binding"/>
    <property type="evidence" value="ECO:0007669"/>
    <property type="project" value="InterPro"/>
</dbReference>
<dbReference type="AlphaFoldDB" id="A0A919P7R7"/>
<feature type="transmembrane region" description="Helical" evidence="2">
    <location>
        <begin position="478"/>
        <end position="500"/>
    </location>
</feature>
<sequence length="590" mass="61533">MSAAGASSPTDARGRTDALDEAVALGRRWLPADLLARADAVVERARRRLALSGEHTVVALAGPTGAGKSSLVNALAGTAVARPGILRPTTGQPLAVIVPDVDAADPSPGAGERPAPTSRPERAWRRRSRGPAAPAATVGSGPHELLDWLAVDERTVVDRSRSPLSAATGLVLLDLPDHDSVVTEHRAISERLYDRVDLLVWVVDPQKYADAALHVRYLRPLAGHDTVVVLVLNQVDRLGPDDARACLADLRRIVAADGLTGARVLAVSATTGEGVDDLRAALAEAARRRRAATDRVLADVRSSALAVVEACGDAPRHALPQRARPALVDALEEAAGVRAVVEATRVSAVRRARAATGWPPTRWVGRWRADPLRRLGLGGSRRPSASRRGGEGAAADEAATRRSSLGGPGAAARARAALGVRDYVDAATAGAPDAWVLEARSTVGAADLVDALDQAVVRVDATSAPDPRWWRAVAALQWGVLGVAVAGVLWLAALALAGYLRLPEPPTPQWGTVPWPTVLAVGGAVLGLLVALVARVAASVGARRRARGVRRALRGAVDDVAGRLVVDPLVADQVARDGCRHAATRAAGRR</sequence>
<dbReference type="SUPFAM" id="SSF52540">
    <property type="entry name" value="P-loop containing nucleoside triphosphate hydrolases"/>
    <property type="match status" value="1"/>
</dbReference>
<comment type="caution">
    <text evidence="4">The sequence shown here is derived from an EMBL/GenBank/DDBJ whole genome shotgun (WGS) entry which is preliminary data.</text>
</comment>
<dbReference type="GO" id="GO:0000028">
    <property type="term" value="P:ribosomal small subunit assembly"/>
    <property type="evidence" value="ECO:0007669"/>
    <property type="project" value="TreeGrafter"/>
</dbReference>
<feature type="region of interest" description="Disordered" evidence="1">
    <location>
        <begin position="375"/>
        <end position="408"/>
    </location>
</feature>
<reference evidence="4" key="1">
    <citation type="submission" date="2021-01" db="EMBL/GenBank/DDBJ databases">
        <title>Whole genome shotgun sequence of Cellulomonas chitinilytica NBRC 110799.</title>
        <authorList>
            <person name="Komaki H."/>
            <person name="Tamura T."/>
        </authorList>
    </citation>
    <scope>NUCLEOTIDE SEQUENCE</scope>
    <source>
        <strain evidence="4">NBRC 110799</strain>
    </source>
</reference>
<dbReference type="GO" id="GO:0019843">
    <property type="term" value="F:rRNA binding"/>
    <property type="evidence" value="ECO:0007669"/>
    <property type="project" value="TreeGrafter"/>
</dbReference>
<dbReference type="Gene3D" id="3.40.50.300">
    <property type="entry name" value="P-loop containing nucleotide triphosphate hydrolases"/>
    <property type="match status" value="1"/>
</dbReference>
<feature type="transmembrane region" description="Helical" evidence="2">
    <location>
        <begin position="520"/>
        <end position="542"/>
    </location>
</feature>
<evidence type="ECO:0000256" key="2">
    <source>
        <dbReference type="SAM" id="Phobius"/>
    </source>
</evidence>
<keyword evidence="2" id="KW-0472">Membrane</keyword>
<dbReference type="GO" id="GO:0005829">
    <property type="term" value="C:cytosol"/>
    <property type="evidence" value="ECO:0007669"/>
    <property type="project" value="TreeGrafter"/>
</dbReference>
<dbReference type="Proteomes" id="UP000632740">
    <property type="component" value="Unassembled WGS sequence"/>
</dbReference>
<keyword evidence="2" id="KW-1133">Transmembrane helix</keyword>
<gene>
    <name evidence="4" type="ORF">Cch01nite_35580</name>
</gene>
<dbReference type="InterPro" id="IPR027417">
    <property type="entry name" value="P-loop_NTPase"/>
</dbReference>
<evidence type="ECO:0000313" key="4">
    <source>
        <dbReference type="EMBL" id="GIG22834.1"/>
    </source>
</evidence>
<dbReference type="PANTHER" id="PTHR42698">
    <property type="entry name" value="GTPASE ERA"/>
    <property type="match status" value="1"/>
</dbReference>
<evidence type="ECO:0000313" key="5">
    <source>
        <dbReference type="Proteomes" id="UP000632740"/>
    </source>
</evidence>
<feature type="region of interest" description="Disordered" evidence="1">
    <location>
        <begin position="101"/>
        <end position="139"/>
    </location>
</feature>